<gene>
    <name evidence="1" type="ORF">PHPALM_30356</name>
</gene>
<dbReference type="EMBL" id="NCKW01016833">
    <property type="protein sequence ID" value="POM60742.1"/>
    <property type="molecule type" value="Genomic_DNA"/>
</dbReference>
<reference evidence="1 2" key="1">
    <citation type="journal article" date="2017" name="Genome Biol. Evol.">
        <title>Phytophthora megakarya and P. palmivora, closely related causal agents of cacao black pod rot, underwent increases in genome sizes and gene numbers by different mechanisms.</title>
        <authorList>
            <person name="Ali S.S."/>
            <person name="Shao J."/>
            <person name="Lary D.J."/>
            <person name="Kronmiller B."/>
            <person name="Shen D."/>
            <person name="Strem M.D."/>
            <person name="Amoako-Attah I."/>
            <person name="Akrofi A.Y."/>
            <person name="Begoude B.A."/>
            <person name="Ten Hoopen G.M."/>
            <person name="Coulibaly K."/>
            <person name="Kebe B.I."/>
            <person name="Melnick R.L."/>
            <person name="Guiltinan M.J."/>
            <person name="Tyler B.M."/>
            <person name="Meinhardt L.W."/>
            <person name="Bailey B.A."/>
        </authorList>
    </citation>
    <scope>NUCLEOTIDE SEQUENCE [LARGE SCALE GENOMIC DNA]</scope>
    <source>
        <strain evidence="2">sbr112.9</strain>
    </source>
</reference>
<accession>A0A2P4X5C2</accession>
<keyword evidence="2" id="KW-1185">Reference proteome</keyword>
<dbReference type="OrthoDB" id="126917at2759"/>
<evidence type="ECO:0008006" key="3">
    <source>
        <dbReference type="Google" id="ProtNLM"/>
    </source>
</evidence>
<protein>
    <recommendedName>
        <fullName evidence="3">ATP-binding cassette (ABC) Superfamily</fullName>
    </recommendedName>
</protein>
<sequence>MAMQILIYPSGRTIKTTRSPAIKYGTLGVKMELNALVHAVDAISRITKLAVVLGSGNAIGEATVTPRTRTLSPEDRGGLFPVWGYSRAQPENTTTQSQTEDLFWRWVSLTNFTVQELKELREDRLLSYVLDQHDLRIEFAHLIAKRQLHSVMDGHRHQSKSAYDGRGLRAVNLERVFRLPRVLRRGATSPVHKQLALPRVPPLSDDLLHMEVELVVPIKEGRRSSHTPLSTRILLRLILLDPQLRVGTPWGPC</sequence>
<comment type="caution">
    <text evidence="1">The sequence shown here is derived from an EMBL/GenBank/DDBJ whole genome shotgun (WGS) entry which is preliminary data.</text>
</comment>
<proteinExistence type="predicted"/>
<dbReference type="Proteomes" id="UP000237271">
    <property type="component" value="Unassembled WGS sequence"/>
</dbReference>
<name>A0A2P4X5C2_9STRA</name>
<evidence type="ECO:0000313" key="2">
    <source>
        <dbReference type="Proteomes" id="UP000237271"/>
    </source>
</evidence>
<dbReference type="AlphaFoldDB" id="A0A2P4X5C2"/>
<evidence type="ECO:0000313" key="1">
    <source>
        <dbReference type="EMBL" id="POM60742.1"/>
    </source>
</evidence>
<organism evidence="1 2">
    <name type="scientific">Phytophthora palmivora</name>
    <dbReference type="NCBI Taxonomy" id="4796"/>
    <lineage>
        <taxon>Eukaryota</taxon>
        <taxon>Sar</taxon>
        <taxon>Stramenopiles</taxon>
        <taxon>Oomycota</taxon>
        <taxon>Peronosporomycetes</taxon>
        <taxon>Peronosporales</taxon>
        <taxon>Peronosporaceae</taxon>
        <taxon>Phytophthora</taxon>
    </lineage>
</organism>